<dbReference type="GeneID" id="90038853"/>
<accession>A0ABR1F149</accession>
<sequence length="322" mass="34559">MKSRSLRPPDIVLPCPFPEAQLRSGAQLPLQSPAPLRTPSLSGPPPLPQARRSSSRSSSTSALMSLSMTSSTGPASAAAPSSKRVKTAYPPVTPIRPQPEYFRDVPFTPSADGSVCDPLQTYAFSSNESSNSEDDDDDSSVAPEPDTPDSAVSPSSSTPQQSWTAKQDSLIRRAIDTHLNDPRIAPFPGSTPPPNLLHRMAKYAVKTARAEQLDMPQSVSEIRKRITVLIAESNADSNTNEPLPSPALRSIGSGPIRYLTARANSISAAASASYFPMPLKSPFHEHNSMLFPNHGKRKLDDLQPPIDPKESLELSDEKASSA</sequence>
<dbReference type="RefSeq" id="XP_064766605.1">
    <property type="nucleotide sequence ID" value="XM_064913341.1"/>
</dbReference>
<organism evidence="2 3">
    <name type="scientific">Myxozyma melibiosi</name>
    <dbReference type="NCBI Taxonomy" id="54550"/>
    <lineage>
        <taxon>Eukaryota</taxon>
        <taxon>Fungi</taxon>
        <taxon>Dikarya</taxon>
        <taxon>Ascomycota</taxon>
        <taxon>Saccharomycotina</taxon>
        <taxon>Lipomycetes</taxon>
        <taxon>Lipomycetales</taxon>
        <taxon>Lipomycetaceae</taxon>
        <taxon>Myxozyma</taxon>
    </lineage>
</organism>
<feature type="compositionally biased region" description="Low complexity" evidence="1">
    <location>
        <begin position="50"/>
        <end position="82"/>
    </location>
</feature>
<evidence type="ECO:0000313" key="2">
    <source>
        <dbReference type="EMBL" id="KAK7203572.1"/>
    </source>
</evidence>
<feature type="compositionally biased region" description="Low complexity" evidence="1">
    <location>
        <begin position="148"/>
        <end position="162"/>
    </location>
</feature>
<dbReference type="Proteomes" id="UP001498771">
    <property type="component" value="Unassembled WGS sequence"/>
</dbReference>
<evidence type="ECO:0000256" key="1">
    <source>
        <dbReference type="SAM" id="MobiDB-lite"/>
    </source>
</evidence>
<evidence type="ECO:0000313" key="3">
    <source>
        <dbReference type="Proteomes" id="UP001498771"/>
    </source>
</evidence>
<gene>
    <name evidence="2" type="ORF">BZA70DRAFT_282776</name>
</gene>
<dbReference type="EMBL" id="JBBJBU010000011">
    <property type="protein sequence ID" value="KAK7203572.1"/>
    <property type="molecule type" value="Genomic_DNA"/>
</dbReference>
<keyword evidence="3" id="KW-1185">Reference proteome</keyword>
<protein>
    <submittedName>
        <fullName evidence="2">Uncharacterized protein</fullName>
    </submittedName>
</protein>
<comment type="caution">
    <text evidence="2">The sequence shown here is derived from an EMBL/GenBank/DDBJ whole genome shotgun (WGS) entry which is preliminary data.</text>
</comment>
<reference evidence="2 3" key="1">
    <citation type="submission" date="2024-03" db="EMBL/GenBank/DDBJ databases">
        <title>Genome-scale model development and genomic sequencing of the oleaginous clade Lipomyces.</title>
        <authorList>
            <consortium name="Lawrence Berkeley National Laboratory"/>
            <person name="Czajka J.J."/>
            <person name="Han Y."/>
            <person name="Kim J."/>
            <person name="Mondo S.J."/>
            <person name="Hofstad B.A."/>
            <person name="Robles A."/>
            <person name="Haridas S."/>
            <person name="Riley R."/>
            <person name="LaButti K."/>
            <person name="Pangilinan J."/>
            <person name="Andreopoulos W."/>
            <person name="Lipzen A."/>
            <person name="Yan J."/>
            <person name="Wang M."/>
            <person name="Ng V."/>
            <person name="Grigoriev I.V."/>
            <person name="Spatafora J.W."/>
            <person name="Magnuson J.K."/>
            <person name="Baker S.E."/>
            <person name="Pomraning K.R."/>
        </authorList>
    </citation>
    <scope>NUCLEOTIDE SEQUENCE [LARGE SCALE GENOMIC DNA]</scope>
    <source>
        <strain evidence="2 3">Phaff 52-87</strain>
    </source>
</reference>
<feature type="region of interest" description="Disordered" evidence="1">
    <location>
        <begin position="288"/>
        <end position="322"/>
    </location>
</feature>
<feature type="compositionally biased region" description="Basic and acidic residues" evidence="1">
    <location>
        <begin position="307"/>
        <end position="322"/>
    </location>
</feature>
<feature type="region of interest" description="Disordered" evidence="1">
    <location>
        <begin position="23"/>
        <end position="167"/>
    </location>
</feature>
<proteinExistence type="predicted"/>
<name>A0ABR1F149_9ASCO</name>